<dbReference type="Proteomes" id="UP000297385">
    <property type="component" value="Unassembled WGS sequence"/>
</dbReference>
<evidence type="ECO:0000313" key="1">
    <source>
        <dbReference type="EMBL" id="TFE37449.1"/>
    </source>
</evidence>
<proteinExistence type="predicted"/>
<dbReference type="GeneID" id="97309247"/>
<dbReference type="EMBL" id="SNVI01000005">
    <property type="protein sequence ID" value="TFE37449.1"/>
    <property type="molecule type" value="Genomic_DNA"/>
</dbReference>
<sequence length="110" mass="11718">MRQLAAENTAAPPAEPVKAVGNTAIGMVRKIATSAYEIEPDRNAVFRWITQAPLAAFGNKTALELAAIGEGDYVLRLLQTFLGQIEAGGLEGVTKHPLQEAEVTKWGESA</sequence>
<dbReference type="RefSeq" id="WP_134465978.1">
    <property type="nucleotide sequence ID" value="NZ_JBHMFL010000057.1"/>
</dbReference>
<gene>
    <name evidence="1" type="ORF">E2553_38960</name>
</gene>
<evidence type="ECO:0008006" key="3">
    <source>
        <dbReference type="Google" id="ProtNLM"/>
    </source>
</evidence>
<evidence type="ECO:0000313" key="2">
    <source>
        <dbReference type="Proteomes" id="UP000297385"/>
    </source>
</evidence>
<name>A0A4Y8MJ37_9BURK</name>
<comment type="caution">
    <text evidence="1">The sequence shown here is derived from an EMBL/GenBank/DDBJ whole genome shotgun (WGS) entry which is preliminary data.</text>
</comment>
<dbReference type="AlphaFoldDB" id="A0A4Y8MJ37"/>
<organism evidence="1 2">
    <name type="scientific">Paraburkholderia dipogonis</name>
    <dbReference type="NCBI Taxonomy" id="1211383"/>
    <lineage>
        <taxon>Bacteria</taxon>
        <taxon>Pseudomonadati</taxon>
        <taxon>Pseudomonadota</taxon>
        <taxon>Betaproteobacteria</taxon>
        <taxon>Burkholderiales</taxon>
        <taxon>Burkholderiaceae</taxon>
        <taxon>Paraburkholderia</taxon>
    </lineage>
</organism>
<accession>A0A4Y8MJ37</accession>
<protein>
    <recommendedName>
        <fullName evidence="3">DUF2384 domain-containing protein</fullName>
    </recommendedName>
</protein>
<reference evidence="1 2" key="1">
    <citation type="submission" date="2019-03" db="EMBL/GenBank/DDBJ databases">
        <title>Complete Genome Sequence of Paraburkholderia dipogonis ICMP 19430T, a Nitrogen-fixing Symbiont of the South African Invasive Legume Dipogon lignosus in New Zealand.</title>
        <authorList>
            <person name="De Meyer S.E."/>
        </authorList>
    </citation>
    <scope>NUCLEOTIDE SEQUENCE [LARGE SCALE GENOMIC DNA]</scope>
    <source>
        <strain evidence="1 2">ICMP 19430</strain>
    </source>
</reference>